<dbReference type="EMBL" id="FOTY01000037">
    <property type="protein sequence ID" value="SFM35226.1"/>
    <property type="molecule type" value="Genomic_DNA"/>
</dbReference>
<gene>
    <name evidence="1" type="ORF">SAMN04488054_1377</name>
</gene>
<organism evidence="1 2">
    <name type="scientific">Salibacterium qingdaonense</name>
    <dbReference type="NCBI Taxonomy" id="266892"/>
    <lineage>
        <taxon>Bacteria</taxon>
        <taxon>Bacillati</taxon>
        <taxon>Bacillota</taxon>
        <taxon>Bacilli</taxon>
        <taxon>Bacillales</taxon>
        <taxon>Bacillaceae</taxon>
    </lineage>
</organism>
<evidence type="ECO:0000313" key="1">
    <source>
        <dbReference type="EMBL" id="SFM35226.1"/>
    </source>
</evidence>
<protein>
    <submittedName>
        <fullName evidence="1">Uncharacterized protein</fullName>
    </submittedName>
</protein>
<dbReference type="Proteomes" id="UP000199668">
    <property type="component" value="Unassembled WGS sequence"/>
</dbReference>
<dbReference type="STRING" id="266892.SAMN04488054_1377"/>
<accession>A0A1I4Q5Y6</accession>
<reference evidence="1 2" key="1">
    <citation type="submission" date="2016-10" db="EMBL/GenBank/DDBJ databases">
        <authorList>
            <person name="de Groot N.N."/>
        </authorList>
    </citation>
    <scope>NUCLEOTIDE SEQUENCE [LARGE SCALE GENOMIC DNA]</scope>
    <source>
        <strain evidence="1 2">CGMCC 1.6134</strain>
    </source>
</reference>
<proteinExistence type="predicted"/>
<name>A0A1I4Q5Y6_9BACI</name>
<dbReference type="AlphaFoldDB" id="A0A1I4Q5Y6"/>
<keyword evidence="2" id="KW-1185">Reference proteome</keyword>
<dbReference type="RefSeq" id="WP_177195601.1">
    <property type="nucleotide sequence ID" value="NZ_FOTY01000037.1"/>
</dbReference>
<sequence>MKCYYCEKECEGLAFEQGDFTVFAHKECVIQKVEKDGRLTKGLEAKHELS</sequence>
<evidence type="ECO:0000313" key="2">
    <source>
        <dbReference type="Proteomes" id="UP000199668"/>
    </source>
</evidence>